<dbReference type="SUPFAM" id="SSF54197">
    <property type="entry name" value="HIT-like"/>
    <property type="match status" value="1"/>
</dbReference>
<feature type="active site" description="Tele-AMP-histidine intermediate" evidence="1">
    <location>
        <position position="83"/>
    </location>
</feature>
<evidence type="ECO:0000256" key="3">
    <source>
        <dbReference type="PROSITE-ProRule" id="PRU00464"/>
    </source>
</evidence>
<dbReference type="GO" id="GO:0009117">
    <property type="term" value="P:nucleotide metabolic process"/>
    <property type="evidence" value="ECO:0007669"/>
    <property type="project" value="TreeGrafter"/>
</dbReference>
<accession>A0A167TCK3</accession>
<dbReference type="PRINTS" id="PR00332">
    <property type="entry name" value="HISTRIAD"/>
</dbReference>
<dbReference type="Proteomes" id="UP000076532">
    <property type="component" value="Unassembled WGS sequence"/>
</dbReference>
<dbReference type="GO" id="GO:0003824">
    <property type="term" value="F:catalytic activity"/>
    <property type="evidence" value="ECO:0007669"/>
    <property type="project" value="InterPro"/>
</dbReference>
<evidence type="ECO:0000256" key="1">
    <source>
        <dbReference type="PIRSR" id="PIRSR601310-1"/>
    </source>
</evidence>
<organism evidence="6 7">
    <name type="scientific">Athelia psychrophila</name>
    <dbReference type="NCBI Taxonomy" id="1759441"/>
    <lineage>
        <taxon>Eukaryota</taxon>
        <taxon>Fungi</taxon>
        <taxon>Dikarya</taxon>
        <taxon>Basidiomycota</taxon>
        <taxon>Agaricomycotina</taxon>
        <taxon>Agaricomycetes</taxon>
        <taxon>Agaricomycetidae</taxon>
        <taxon>Atheliales</taxon>
        <taxon>Atheliaceae</taxon>
        <taxon>Athelia</taxon>
    </lineage>
</organism>
<dbReference type="OrthoDB" id="672793at2759"/>
<feature type="short sequence motif" description="Histidine triad motif" evidence="2 3">
    <location>
        <begin position="81"/>
        <end position="85"/>
    </location>
</feature>
<dbReference type="PANTHER" id="PTHR46648">
    <property type="entry name" value="HIT FAMILY PROTEIN 1"/>
    <property type="match status" value="1"/>
</dbReference>
<dbReference type="STRING" id="436010.A0A167TCK3"/>
<name>A0A167TCK3_9AGAM</name>
<evidence type="ECO:0000259" key="5">
    <source>
        <dbReference type="PROSITE" id="PS51084"/>
    </source>
</evidence>
<evidence type="ECO:0000313" key="6">
    <source>
        <dbReference type="EMBL" id="KZP02797.1"/>
    </source>
</evidence>
<feature type="region of interest" description="Disordered" evidence="4">
    <location>
        <begin position="109"/>
        <end position="140"/>
    </location>
</feature>
<evidence type="ECO:0000313" key="7">
    <source>
        <dbReference type="Proteomes" id="UP000076532"/>
    </source>
</evidence>
<feature type="domain" description="HIT" evidence="5">
    <location>
        <begin position="1"/>
        <end position="96"/>
    </location>
</feature>
<protein>
    <recommendedName>
        <fullName evidence="5">HIT domain-containing protein</fullName>
    </recommendedName>
</protein>
<evidence type="ECO:0000256" key="2">
    <source>
        <dbReference type="PIRSR" id="PIRSR601310-3"/>
    </source>
</evidence>
<dbReference type="InterPro" id="IPR036265">
    <property type="entry name" value="HIT-like_sf"/>
</dbReference>
<dbReference type="InterPro" id="IPR011146">
    <property type="entry name" value="HIT-like"/>
</dbReference>
<dbReference type="PROSITE" id="PS51084">
    <property type="entry name" value="HIT_2"/>
    <property type="match status" value="1"/>
</dbReference>
<dbReference type="Pfam" id="PF01230">
    <property type="entry name" value="HIT"/>
    <property type="match status" value="1"/>
</dbReference>
<reference evidence="6 7" key="1">
    <citation type="journal article" date="2016" name="Mol. Biol. Evol.">
        <title>Comparative Genomics of Early-Diverging Mushroom-Forming Fungi Provides Insights into the Origins of Lignocellulose Decay Capabilities.</title>
        <authorList>
            <person name="Nagy L.G."/>
            <person name="Riley R."/>
            <person name="Tritt A."/>
            <person name="Adam C."/>
            <person name="Daum C."/>
            <person name="Floudas D."/>
            <person name="Sun H."/>
            <person name="Yadav J.S."/>
            <person name="Pangilinan J."/>
            <person name="Larsson K.H."/>
            <person name="Matsuura K."/>
            <person name="Barry K."/>
            <person name="Labutti K."/>
            <person name="Kuo R."/>
            <person name="Ohm R.A."/>
            <person name="Bhattacharya S.S."/>
            <person name="Shirouzu T."/>
            <person name="Yoshinaga Y."/>
            <person name="Martin F.M."/>
            <person name="Grigoriev I.V."/>
            <person name="Hibbett D.S."/>
        </authorList>
    </citation>
    <scope>NUCLEOTIDE SEQUENCE [LARGE SCALE GENOMIC DNA]</scope>
    <source>
        <strain evidence="6 7">CBS 109695</strain>
    </source>
</reference>
<dbReference type="InterPro" id="IPR001310">
    <property type="entry name" value="Histidine_triad_HIT"/>
</dbReference>
<evidence type="ECO:0000256" key="4">
    <source>
        <dbReference type="SAM" id="MobiDB-lite"/>
    </source>
</evidence>
<proteinExistence type="predicted"/>
<keyword evidence="7" id="KW-1185">Reference proteome</keyword>
<sequence>MSQSVLSDGIAILDINPLSEGHTLVMPKYHANKLDEVPDQYLVDLLPLSKKIAVSTGCPNYNLLQNNGQPPPSVSFRHVPHFHIHVIPKRDGQDGIRFRAEDFDRRVAERDEKELTKIGAGPGQDERRPLANVRMPAPED</sequence>
<dbReference type="Gene3D" id="3.30.428.10">
    <property type="entry name" value="HIT-like"/>
    <property type="match status" value="1"/>
</dbReference>
<dbReference type="PANTHER" id="PTHR46648:SF1">
    <property type="entry name" value="ADENOSINE 5'-MONOPHOSPHORAMIDASE HNT1"/>
    <property type="match status" value="1"/>
</dbReference>
<gene>
    <name evidence="6" type="ORF">FIBSPDRAFT_941843</name>
</gene>
<dbReference type="EMBL" id="KV418301">
    <property type="protein sequence ID" value="KZP02797.1"/>
    <property type="molecule type" value="Genomic_DNA"/>
</dbReference>
<dbReference type="AlphaFoldDB" id="A0A167TCK3"/>